<feature type="coiled-coil region" evidence="1">
    <location>
        <begin position="164"/>
        <end position="191"/>
    </location>
</feature>
<dbReference type="EMBL" id="CAKOGP040001713">
    <property type="protein sequence ID" value="CAJ1946543.1"/>
    <property type="molecule type" value="Genomic_DNA"/>
</dbReference>
<organism evidence="3 5">
    <name type="scientific">Cylindrotheca closterium</name>
    <dbReference type="NCBI Taxonomy" id="2856"/>
    <lineage>
        <taxon>Eukaryota</taxon>
        <taxon>Sar</taxon>
        <taxon>Stramenopiles</taxon>
        <taxon>Ochrophyta</taxon>
        <taxon>Bacillariophyta</taxon>
        <taxon>Bacillariophyceae</taxon>
        <taxon>Bacillariophycidae</taxon>
        <taxon>Bacillariales</taxon>
        <taxon>Bacillariaceae</taxon>
        <taxon>Cylindrotheca</taxon>
    </lineage>
</organism>
<protein>
    <submittedName>
        <fullName evidence="3">Uncharacterized protein</fullName>
    </submittedName>
</protein>
<keyword evidence="1" id="KW-0175">Coiled coil</keyword>
<proteinExistence type="predicted"/>
<accession>A0AAD2FMT3</accession>
<comment type="caution">
    <text evidence="3">The sequence shown here is derived from an EMBL/GenBank/DDBJ whole genome shotgun (WGS) entry which is preliminary data.</text>
</comment>
<sequence length="223" mass="26386">MPPYASTTRRGIHVVHADHDVRRMSSECWAQPILKQPLYFIDERFVRFQDNVIVHEYHPQEHHQQEQSQEQTNTTKWYSTKELVRFHQEANKEGRHSQRRSRPLPRGLERHTTQGLQRCLKNRLCAMALVLATQYTAAQQQQDRHSSEIMIAKAYHDITRHCQLEATETGLRDYLETLENSREEEVDLQCQYSSGACLSMPHWLSALLNKRAFQHQEKRMLLL</sequence>
<evidence type="ECO:0000313" key="5">
    <source>
        <dbReference type="Proteomes" id="UP001295423"/>
    </source>
</evidence>
<evidence type="ECO:0000256" key="1">
    <source>
        <dbReference type="SAM" id="Coils"/>
    </source>
</evidence>
<name>A0AAD2FMT3_9STRA</name>
<dbReference type="AlphaFoldDB" id="A0AAD2FMT3"/>
<evidence type="ECO:0000313" key="4">
    <source>
        <dbReference type="EMBL" id="CAJ1954273.1"/>
    </source>
</evidence>
<evidence type="ECO:0000256" key="2">
    <source>
        <dbReference type="SAM" id="MobiDB-lite"/>
    </source>
</evidence>
<gene>
    <name evidence="3" type="ORF">CYCCA115_LOCUS10684</name>
    <name evidence="4" type="ORF">CYCCA115_LOCUS14868</name>
</gene>
<feature type="region of interest" description="Disordered" evidence="2">
    <location>
        <begin position="89"/>
        <end position="110"/>
    </location>
</feature>
<reference evidence="3" key="1">
    <citation type="submission" date="2023-08" db="EMBL/GenBank/DDBJ databases">
        <authorList>
            <person name="Audoor S."/>
            <person name="Bilcke G."/>
        </authorList>
    </citation>
    <scope>NUCLEOTIDE SEQUENCE</scope>
</reference>
<evidence type="ECO:0000313" key="3">
    <source>
        <dbReference type="EMBL" id="CAJ1946543.1"/>
    </source>
</evidence>
<dbReference type="EMBL" id="CAKOGP040001865">
    <property type="protein sequence ID" value="CAJ1954273.1"/>
    <property type="molecule type" value="Genomic_DNA"/>
</dbReference>
<keyword evidence="5" id="KW-1185">Reference proteome</keyword>
<dbReference type="Proteomes" id="UP001295423">
    <property type="component" value="Unassembled WGS sequence"/>
</dbReference>